<dbReference type="RefSeq" id="WP_307466994.1">
    <property type="nucleotide sequence ID" value="NZ_JAURUR010000009.1"/>
</dbReference>
<sequence>MPKKPGRTVQVCPYRSSTCETDRRGELIASTRDQTEGQLEAIVHAAGRVQSVELADGSCPHDVSGLDELVSDARFNLDDEGERVAVIDQCTGTWSVKETLPA</sequence>
<reference evidence="1 2" key="1">
    <citation type="submission" date="2023-07" db="EMBL/GenBank/DDBJ databases">
        <title>Genomic Encyclopedia of Type Strains, Phase IV (KMG-IV): sequencing the most valuable type-strain genomes for metagenomic binning, comparative biology and taxonomic classification.</title>
        <authorList>
            <person name="Goeker M."/>
        </authorList>
    </citation>
    <scope>NUCLEOTIDE SEQUENCE [LARGE SCALE GENOMIC DNA]</scope>
    <source>
        <strain evidence="1 2">NIO-1023</strain>
    </source>
</reference>
<protein>
    <submittedName>
        <fullName evidence="1">Uncharacterized protein</fullName>
    </submittedName>
</protein>
<dbReference type="Proteomes" id="UP001232163">
    <property type="component" value="Unassembled WGS sequence"/>
</dbReference>
<gene>
    <name evidence="1" type="ORF">QO006_002699</name>
</gene>
<name>A0ABT9MFL8_9DEIO</name>
<dbReference type="EMBL" id="JAURUR010000009">
    <property type="protein sequence ID" value="MDP9765251.1"/>
    <property type="molecule type" value="Genomic_DNA"/>
</dbReference>
<keyword evidence="2" id="KW-1185">Reference proteome</keyword>
<evidence type="ECO:0000313" key="2">
    <source>
        <dbReference type="Proteomes" id="UP001232163"/>
    </source>
</evidence>
<accession>A0ABT9MFL8</accession>
<proteinExistence type="predicted"/>
<comment type="caution">
    <text evidence="1">The sequence shown here is derived from an EMBL/GenBank/DDBJ whole genome shotgun (WGS) entry which is preliminary data.</text>
</comment>
<evidence type="ECO:0000313" key="1">
    <source>
        <dbReference type="EMBL" id="MDP9765251.1"/>
    </source>
</evidence>
<organism evidence="1 2">
    <name type="scientific">Deinococcus enclensis</name>
    <dbReference type="NCBI Taxonomy" id="1049582"/>
    <lineage>
        <taxon>Bacteria</taxon>
        <taxon>Thermotogati</taxon>
        <taxon>Deinococcota</taxon>
        <taxon>Deinococci</taxon>
        <taxon>Deinococcales</taxon>
        <taxon>Deinococcaceae</taxon>
        <taxon>Deinococcus</taxon>
    </lineage>
</organism>